<protein>
    <submittedName>
        <fullName evidence="1">Uncharacterized protein</fullName>
    </submittedName>
</protein>
<dbReference type="EMBL" id="JAYGHG010000001">
    <property type="protein sequence ID" value="MEA5579912.1"/>
    <property type="molecule type" value="Genomic_DNA"/>
</dbReference>
<accession>A0ABU5U8T9</accession>
<comment type="caution">
    <text evidence="1">The sequence shown here is derived from an EMBL/GenBank/DDBJ whole genome shotgun (WGS) entry which is preliminary data.</text>
</comment>
<gene>
    <name evidence="1" type="ORF">VB620_00985</name>
</gene>
<name>A0ABU5U8T9_9CYAN</name>
<keyword evidence="2" id="KW-1185">Reference proteome</keyword>
<dbReference type="InterPro" id="IPR054211">
    <property type="entry name" value="DUF6918"/>
</dbReference>
<dbReference type="Pfam" id="PF21893">
    <property type="entry name" value="DUF6918"/>
    <property type="match status" value="1"/>
</dbReference>
<dbReference type="RefSeq" id="WP_323194253.1">
    <property type="nucleotide sequence ID" value="NZ_JAYGHG010000001.1"/>
</dbReference>
<sequence>MGLSEQLLTANNKAMVIDDCCQMIDQQLAAKSGISGMAIKAAFAALRNVKPGYIPYIVENLLPQFLTALDPLWNQGIENGDPAAYLVARTSDTADAMLGITDARVKHTKNSIVKGTYEKFRGSAKKHVEAAVPDLVKIIDKYAQVSSVNQRISSL</sequence>
<evidence type="ECO:0000313" key="2">
    <source>
        <dbReference type="Proteomes" id="UP001302120"/>
    </source>
</evidence>
<organism evidence="1 2">
    <name type="scientific">Nodularia harveyana UHCC-0300</name>
    <dbReference type="NCBI Taxonomy" id="2974287"/>
    <lineage>
        <taxon>Bacteria</taxon>
        <taxon>Bacillati</taxon>
        <taxon>Cyanobacteriota</taxon>
        <taxon>Cyanophyceae</taxon>
        <taxon>Nostocales</taxon>
        <taxon>Nodulariaceae</taxon>
        <taxon>Nodularia</taxon>
    </lineage>
</organism>
<proteinExistence type="predicted"/>
<evidence type="ECO:0000313" key="1">
    <source>
        <dbReference type="EMBL" id="MEA5579912.1"/>
    </source>
</evidence>
<reference evidence="1 2" key="1">
    <citation type="submission" date="2023-12" db="EMBL/GenBank/DDBJ databases">
        <title>Baltic Sea Cyanobacteria.</title>
        <authorList>
            <person name="Delbaje E."/>
            <person name="Fewer D.P."/>
            <person name="Shishido T.K."/>
        </authorList>
    </citation>
    <scope>NUCLEOTIDE SEQUENCE [LARGE SCALE GENOMIC DNA]</scope>
    <source>
        <strain evidence="1 2">UHCC-0300</strain>
    </source>
</reference>
<dbReference type="Proteomes" id="UP001302120">
    <property type="component" value="Unassembled WGS sequence"/>
</dbReference>